<dbReference type="GO" id="GO:0016614">
    <property type="term" value="F:oxidoreductase activity, acting on CH-OH group of donors"/>
    <property type="evidence" value="ECO:0007669"/>
    <property type="project" value="InterPro"/>
</dbReference>
<dbReference type="GO" id="GO:0050660">
    <property type="term" value="F:flavin adenine dinucleotide binding"/>
    <property type="evidence" value="ECO:0007669"/>
    <property type="project" value="InterPro"/>
</dbReference>
<gene>
    <name evidence="7" type="ORF">MSAN_00291400</name>
</gene>
<proteinExistence type="inferred from homology"/>
<dbReference type="InterPro" id="IPR012132">
    <property type="entry name" value="GMC_OxRdtase"/>
</dbReference>
<dbReference type="SUPFAM" id="SSF51905">
    <property type="entry name" value="FAD/NAD(P)-binding domain"/>
    <property type="match status" value="1"/>
</dbReference>
<keyword evidence="3" id="KW-0285">Flavoprotein</keyword>
<reference evidence="7" key="1">
    <citation type="submission" date="2020-05" db="EMBL/GenBank/DDBJ databases">
        <title>Mycena genomes resolve the evolution of fungal bioluminescence.</title>
        <authorList>
            <person name="Tsai I.J."/>
        </authorList>
    </citation>
    <scope>NUCLEOTIDE SEQUENCE</scope>
    <source>
        <strain evidence="7">160909Yilan</strain>
    </source>
</reference>
<evidence type="ECO:0000259" key="6">
    <source>
        <dbReference type="Pfam" id="PF05199"/>
    </source>
</evidence>
<dbReference type="InterPro" id="IPR000172">
    <property type="entry name" value="GMC_OxRdtase_N"/>
</dbReference>
<feature type="domain" description="Glucose-methanol-choline oxidoreductase N-terminal" evidence="5">
    <location>
        <begin position="42"/>
        <end position="340"/>
    </location>
</feature>
<evidence type="ECO:0000313" key="7">
    <source>
        <dbReference type="EMBL" id="KAF7374103.1"/>
    </source>
</evidence>
<dbReference type="EMBL" id="JACAZH010000002">
    <property type="protein sequence ID" value="KAF7374103.1"/>
    <property type="molecule type" value="Genomic_DNA"/>
</dbReference>
<feature type="binding site" evidence="3">
    <location>
        <position position="255"/>
    </location>
    <ligand>
        <name>FAD</name>
        <dbReference type="ChEBI" id="CHEBI:57692"/>
    </ligand>
</feature>
<dbReference type="InterPro" id="IPR007867">
    <property type="entry name" value="GMC_OxRtase_C"/>
</dbReference>
<evidence type="ECO:0000256" key="2">
    <source>
        <dbReference type="ARBA" id="ARBA00010790"/>
    </source>
</evidence>
<dbReference type="OrthoDB" id="269227at2759"/>
<dbReference type="SUPFAM" id="SSF54373">
    <property type="entry name" value="FAD-linked reductases, C-terminal domain"/>
    <property type="match status" value="1"/>
</dbReference>
<evidence type="ECO:0000256" key="3">
    <source>
        <dbReference type="PIRSR" id="PIRSR000137-2"/>
    </source>
</evidence>
<accession>A0A8H6Z7R5</accession>
<feature type="compositionally biased region" description="Polar residues" evidence="4">
    <location>
        <begin position="97"/>
        <end position="107"/>
    </location>
</feature>
<organism evidence="7 8">
    <name type="scientific">Mycena sanguinolenta</name>
    <dbReference type="NCBI Taxonomy" id="230812"/>
    <lineage>
        <taxon>Eukaryota</taxon>
        <taxon>Fungi</taxon>
        <taxon>Dikarya</taxon>
        <taxon>Basidiomycota</taxon>
        <taxon>Agaricomycotina</taxon>
        <taxon>Agaricomycetes</taxon>
        <taxon>Agaricomycetidae</taxon>
        <taxon>Agaricales</taxon>
        <taxon>Marasmiineae</taxon>
        <taxon>Mycenaceae</taxon>
        <taxon>Mycena</taxon>
    </lineage>
</organism>
<dbReference type="PANTHER" id="PTHR11552:SF78">
    <property type="entry name" value="GLUCOSE-METHANOL-CHOLINE OXIDOREDUCTASE N-TERMINAL DOMAIN-CONTAINING PROTEIN"/>
    <property type="match status" value="1"/>
</dbReference>
<dbReference type="PIRSF" id="PIRSF000137">
    <property type="entry name" value="Alcohol_oxidase"/>
    <property type="match status" value="1"/>
</dbReference>
<evidence type="ECO:0000259" key="5">
    <source>
        <dbReference type="Pfam" id="PF00732"/>
    </source>
</evidence>
<name>A0A8H6Z7R5_9AGAR</name>
<keyword evidence="3" id="KW-0274">FAD</keyword>
<dbReference type="Gene3D" id="3.30.560.10">
    <property type="entry name" value="Glucose Oxidase, domain 3"/>
    <property type="match status" value="1"/>
</dbReference>
<comment type="caution">
    <text evidence="7">The sequence shown here is derived from an EMBL/GenBank/DDBJ whole genome shotgun (WGS) entry which is preliminary data.</text>
</comment>
<dbReference type="Gene3D" id="3.50.50.60">
    <property type="entry name" value="FAD/NAD(P)-binding domain"/>
    <property type="match status" value="1"/>
</dbReference>
<dbReference type="AlphaFoldDB" id="A0A8H6Z7R5"/>
<sequence>MFWPKPSLRDRHRPPLVIKALTPRLSSISSEMAAPHSIEPEYDLVFAGGGTAACVTASRLAKAFPNLSILVLESGPTTEGKKEHIQPGQFPVHLPPTSKTMTVTTSKPSKHVADREIEIRGGHCVGGGSSVNWMYYNRPSKSDFDDWVTQYGNEGWSSKELIPLLEKAETYECAPQPADSWLRRPVESLFLEVGPKVDKYRPLGTEGNDFTANSLNKYCNMPKWVSSNGRRSDVPHHYVYGKGLSNLHVKDGCLVNRVIVEDGVATGVEYLFDKRIYEGAPQDKHVVKARKLVVLGAGAMGNPLILERSGIGRKDILERAGIPLVCELPGVGANYQDHSVWVTPYIVDDSCESMNKLWRGDADTWAKAGEQWEKDGSGILGTSSLEIAIKLRPLDHEVADLGPEFQPVWDEFYANKPDKPLIWVCLMVGLPADQSAMPPLNFIITANSLNYPVSRGHQHIASADPYDKPDFQCGFISHPADLAAHRWGYKKSHEVTRRMACFRGALGPAHPAYPSGSAAAAQIAETGPAPIDAPDVTYSAADDEAIDACIRNSISTTFHSLGTCAMKPREKGGVVDNKLNVYGIKNLKVADVSIPPQNVHSNTYSLAVVIGEKAAVIIAEELGGSL</sequence>
<feature type="region of interest" description="Disordered" evidence="4">
    <location>
        <begin position="78"/>
        <end position="109"/>
    </location>
</feature>
<protein>
    <submittedName>
        <fullName evidence="7">GMC oxidoreductase</fullName>
    </submittedName>
</protein>
<evidence type="ECO:0000256" key="1">
    <source>
        <dbReference type="ARBA" id="ARBA00001974"/>
    </source>
</evidence>
<dbReference type="Pfam" id="PF00732">
    <property type="entry name" value="GMC_oxred_N"/>
    <property type="match status" value="1"/>
</dbReference>
<comment type="similarity">
    <text evidence="2">Belongs to the GMC oxidoreductase family.</text>
</comment>
<keyword evidence="8" id="KW-1185">Reference proteome</keyword>
<evidence type="ECO:0000313" key="8">
    <source>
        <dbReference type="Proteomes" id="UP000623467"/>
    </source>
</evidence>
<comment type="cofactor">
    <cofactor evidence="1 3">
        <name>FAD</name>
        <dbReference type="ChEBI" id="CHEBI:57692"/>
    </cofactor>
</comment>
<feature type="domain" description="Glucose-methanol-choline oxidoreductase C-terminal" evidence="6">
    <location>
        <begin position="452"/>
        <end position="611"/>
    </location>
</feature>
<dbReference type="Pfam" id="PF05199">
    <property type="entry name" value="GMC_oxred_C"/>
    <property type="match status" value="1"/>
</dbReference>
<evidence type="ECO:0000256" key="4">
    <source>
        <dbReference type="SAM" id="MobiDB-lite"/>
    </source>
</evidence>
<dbReference type="InterPro" id="IPR036188">
    <property type="entry name" value="FAD/NAD-bd_sf"/>
</dbReference>
<dbReference type="Proteomes" id="UP000623467">
    <property type="component" value="Unassembled WGS sequence"/>
</dbReference>
<dbReference type="PANTHER" id="PTHR11552">
    <property type="entry name" value="GLUCOSE-METHANOL-CHOLINE GMC OXIDOREDUCTASE"/>
    <property type="match status" value="1"/>
</dbReference>